<dbReference type="Gene3D" id="3.30.70.100">
    <property type="match status" value="1"/>
</dbReference>
<sequence>MPTVFAIYNARDSKAADEYEKYLKDKKVALVRSMPHVESYEIYRI</sequence>
<reference evidence="1" key="1">
    <citation type="journal article" date="2014" name="Front. Microbiol.">
        <title>High frequency of phylogenetically diverse reductive dehalogenase-homologous genes in deep subseafloor sedimentary metagenomes.</title>
        <authorList>
            <person name="Kawai M."/>
            <person name="Futagami T."/>
            <person name="Toyoda A."/>
            <person name="Takaki Y."/>
            <person name="Nishi S."/>
            <person name="Hori S."/>
            <person name="Arai W."/>
            <person name="Tsubouchi T."/>
            <person name="Morono Y."/>
            <person name="Uchiyama I."/>
            <person name="Ito T."/>
            <person name="Fujiyama A."/>
            <person name="Inagaki F."/>
            <person name="Takami H."/>
        </authorList>
    </citation>
    <scope>NUCLEOTIDE SEQUENCE</scope>
    <source>
        <strain evidence="1">Expedition CK06-06</strain>
    </source>
</reference>
<protein>
    <submittedName>
        <fullName evidence="1">Uncharacterized protein</fullName>
    </submittedName>
</protein>
<proteinExistence type="predicted"/>
<feature type="non-terminal residue" evidence="1">
    <location>
        <position position="45"/>
    </location>
</feature>
<name>X1IYB7_9ZZZZ</name>
<evidence type="ECO:0000313" key="1">
    <source>
        <dbReference type="EMBL" id="GAH74255.1"/>
    </source>
</evidence>
<dbReference type="EMBL" id="BARU01027448">
    <property type="protein sequence ID" value="GAH74255.1"/>
    <property type="molecule type" value="Genomic_DNA"/>
</dbReference>
<gene>
    <name evidence="1" type="ORF">S03H2_43938</name>
</gene>
<accession>X1IYB7</accession>
<dbReference type="AlphaFoldDB" id="X1IYB7"/>
<organism evidence="1">
    <name type="scientific">marine sediment metagenome</name>
    <dbReference type="NCBI Taxonomy" id="412755"/>
    <lineage>
        <taxon>unclassified sequences</taxon>
        <taxon>metagenomes</taxon>
        <taxon>ecological metagenomes</taxon>
    </lineage>
</organism>
<comment type="caution">
    <text evidence="1">The sequence shown here is derived from an EMBL/GenBank/DDBJ whole genome shotgun (WGS) entry which is preliminary data.</text>
</comment>